<dbReference type="InterPro" id="IPR055259">
    <property type="entry name" value="YkvP/CgeB_Glyco_trans-like"/>
</dbReference>
<evidence type="ECO:0000259" key="1">
    <source>
        <dbReference type="Pfam" id="PF12996"/>
    </source>
</evidence>
<dbReference type="Pfam" id="PF13524">
    <property type="entry name" value="Glyco_trans_1_2"/>
    <property type="match status" value="1"/>
</dbReference>
<protein>
    <submittedName>
        <fullName evidence="3">Spore maturation protein CgeB</fullName>
    </submittedName>
</protein>
<dbReference type="OrthoDB" id="9179708at2"/>
<name>A0A1G9ZQ28_9BACT</name>
<proteinExistence type="predicted"/>
<feature type="domain" description="Spore protein YkvP N-terminal" evidence="1">
    <location>
        <begin position="223"/>
        <end position="300"/>
    </location>
</feature>
<evidence type="ECO:0000259" key="2">
    <source>
        <dbReference type="Pfam" id="PF13524"/>
    </source>
</evidence>
<dbReference type="RefSeq" id="WP_092061802.1">
    <property type="nucleotide sequence ID" value="NZ_FNIN01000001.1"/>
</dbReference>
<dbReference type="Pfam" id="PF12996">
    <property type="entry name" value="DUF3880"/>
    <property type="match status" value="1"/>
</dbReference>
<evidence type="ECO:0000313" key="3">
    <source>
        <dbReference type="EMBL" id="SDN23479.1"/>
    </source>
</evidence>
<dbReference type="AlphaFoldDB" id="A0A1G9ZQ28"/>
<dbReference type="Proteomes" id="UP000199602">
    <property type="component" value="Unassembled WGS sequence"/>
</dbReference>
<evidence type="ECO:0000313" key="4">
    <source>
        <dbReference type="Proteomes" id="UP000199602"/>
    </source>
</evidence>
<feature type="domain" description="Spore protein YkvP/CgeB glycosyl transferase-like" evidence="2">
    <location>
        <begin position="387"/>
        <end position="518"/>
    </location>
</feature>
<sequence length="527" mass="63144">MEKEDYLGAYPNQFLKKVEEKLSHLSNHLPVFLGYSLKLISFLQKKYKTAAFVVPSYAKEKFKIIKGFLFIQTSNPELALNQLTKWQIANKGNPFLPITIPYFWKKYPKFYRPLFKCLEANRRFNFWQQARYKKFKNKPKILLITSEYFLMGEVITACKRLDYDYYLLHLPNQEIGSEEFVKYFLQAVITFKPDFVLTINHLGVDKEGILIDLLEKMELPLASWFVDNPHLILYMYNKVKSDFTVIFTWDKDNIKVLKEKGFDKVFYLPLATDVQRFNPKNNSKIRSRLIRDVSFVGNSMFFKVLKRREKLEQFKDILAKYEQIALDFKNSDFLIVNEFIAKFFPEIYKKWTKLPTIEDKLNFETLITWQATLEYRRECILEILKFNPLIVGDKGWFKILPKSNWIYHKELNYYSELPFFYGENKINFNSTSAQMKGAVNQRVFDVPASGNFLLTDYREQIRELFEIEKEVVCYKNKDEIEDYINFYLKHSNLRCKIIENARARIIKEHTYEQRLTFLYKTMYSCFS</sequence>
<reference evidence="3 4" key="1">
    <citation type="submission" date="2016-10" db="EMBL/GenBank/DDBJ databases">
        <authorList>
            <person name="de Groot N.N."/>
        </authorList>
    </citation>
    <scope>NUCLEOTIDE SEQUENCE [LARGE SCALE GENOMIC DNA]</scope>
    <source>
        <strain evidence="3 4">DSM 15269</strain>
    </source>
</reference>
<dbReference type="InterPro" id="IPR024542">
    <property type="entry name" value="YkvP_N"/>
</dbReference>
<dbReference type="STRING" id="206665.SAMN04488516_101127"/>
<organism evidence="3 4">
    <name type="scientific">Desulfonauticus submarinus</name>
    <dbReference type="NCBI Taxonomy" id="206665"/>
    <lineage>
        <taxon>Bacteria</taxon>
        <taxon>Pseudomonadati</taxon>
        <taxon>Thermodesulfobacteriota</taxon>
        <taxon>Desulfovibrionia</taxon>
        <taxon>Desulfovibrionales</taxon>
        <taxon>Desulfonauticaceae</taxon>
        <taxon>Desulfonauticus</taxon>
    </lineage>
</organism>
<keyword evidence="4" id="KW-1185">Reference proteome</keyword>
<gene>
    <name evidence="3" type="ORF">SAMN04488516_101127</name>
</gene>
<dbReference type="EMBL" id="FNIN01000001">
    <property type="protein sequence ID" value="SDN23479.1"/>
    <property type="molecule type" value="Genomic_DNA"/>
</dbReference>
<accession>A0A1G9ZQ28</accession>